<name>A0A926IYU6_AERHY</name>
<evidence type="ECO:0000313" key="1">
    <source>
        <dbReference type="EMBL" id="MBC8674453.1"/>
    </source>
</evidence>
<organism evidence="1">
    <name type="scientific">Aeromonas hydrophila</name>
    <dbReference type="NCBI Taxonomy" id="644"/>
    <lineage>
        <taxon>Bacteria</taxon>
        <taxon>Pseudomonadati</taxon>
        <taxon>Pseudomonadota</taxon>
        <taxon>Gammaproteobacteria</taxon>
        <taxon>Aeromonadales</taxon>
        <taxon>Aeromonadaceae</taxon>
        <taxon>Aeromonas</taxon>
    </lineage>
</organism>
<gene>
    <name evidence="1" type="ORF">H2136_22840</name>
</gene>
<reference evidence="1" key="1">
    <citation type="submission" date="2020-07" db="EMBL/GenBank/DDBJ databases">
        <title>Carbapenem Resistant Aeromonas hydrophila Carrying blacphA7 Isolated from Two Solid Organ Transplant Patients.</title>
        <authorList>
            <person name="Hilt E."/>
            <person name="Fitzwater S.P."/>
            <person name="Ward K."/>
            <person name="De St Maurice A."/>
            <person name="Chandrasekaran S."/>
            <person name="Garner O.B."/>
            <person name="Yang S."/>
        </authorList>
    </citation>
    <scope>NUCLEOTIDE SEQUENCE</scope>
    <source>
        <strain evidence="1">B-1</strain>
    </source>
</reference>
<proteinExistence type="predicted"/>
<dbReference type="EMBL" id="JACLAN010000018">
    <property type="protein sequence ID" value="MBC8674453.1"/>
    <property type="molecule type" value="Genomic_DNA"/>
</dbReference>
<accession>A0A926IYU6</accession>
<dbReference type="AlphaFoldDB" id="A0A926IYU6"/>
<protein>
    <submittedName>
        <fullName evidence="1">Uncharacterized protein</fullName>
    </submittedName>
</protein>
<comment type="caution">
    <text evidence="1">The sequence shown here is derived from an EMBL/GenBank/DDBJ whole genome shotgun (WGS) entry which is preliminary data.</text>
</comment>
<sequence length="50" mass="5254">MAQPARDDASPLGLGLTLRLFDGRQTAIEGGAVAAGAFYFPNVKFDSLVQ</sequence>